<dbReference type="NCBIfam" id="NF011463">
    <property type="entry name" value="PRK14879.1-4"/>
    <property type="match status" value="1"/>
</dbReference>
<dbReference type="InterPro" id="IPR022495">
    <property type="entry name" value="Bud32"/>
</dbReference>
<comment type="catalytic activity">
    <reaction evidence="14">
        <text>L-seryl-[protein] + ATP = O-phospho-L-seryl-[protein] + ADP + H(+)</text>
        <dbReference type="Rhea" id="RHEA:17989"/>
        <dbReference type="Rhea" id="RHEA-COMP:9863"/>
        <dbReference type="Rhea" id="RHEA-COMP:11604"/>
        <dbReference type="ChEBI" id="CHEBI:15378"/>
        <dbReference type="ChEBI" id="CHEBI:29999"/>
        <dbReference type="ChEBI" id="CHEBI:30616"/>
        <dbReference type="ChEBI" id="CHEBI:83421"/>
        <dbReference type="ChEBI" id="CHEBI:456216"/>
        <dbReference type="EC" id="2.7.11.1"/>
    </reaction>
</comment>
<reference evidence="21" key="1">
    <citation type="submission" date="2022-01" db="UniProtKB">
        <authorList>
            <consortium name="EnsemblMetazoa"/>
        </authorList>
    </citation>
    <scope>IDENTIFICATION</scope>
</reference>
<dbReference type="FunFam" id="3.30.200.20:FF:000201">
    <property type="entry name" value="TP53-regulating kinase isoform X1"/>
    <property type="match status" value="1"/>
</dbReference>
<name>A0A8I6TC64_CIMLE</name>
<evidence type="ECO:0000256" key="12">
    <source>
        <dbReference type="ARBA" id="ARBA00023242"/>
    </source>
</evidence>
<feature type="domain" description="Protein kinase" evidence="20">
    <location>
        <begin position="1"/>
        <end position="213"/>
    </location>
</feature>
<dbReference type="PANTHER" id="PTHR12209:SF0">
    <property type="entry name" value="EKC_KEOPS COMPLEX SUBUNIT TP53RK"/>
    <property type="match status" value="1"/>
</dbReference>
<dbReference type="PANTHER" id="PTHR12209">
    <property type="entry name" value="NON-SPECIFIC SERINE/THREONINE PROTEIN KINASE"/>
    <property type="match status" value="1"/>
</dbReference>
<dbReference type="NCBIfam" id="TIGR03724">
    <property type="entry name" value="arch_bud32"/>
    <property type="match status" value="1"/>
</dbReference>
<evidence type="ECO:0000256" key="2">
    <source>
        <dbReference type="ARBA" id="ARBA00010630"/>
    </source>
</evidence>
<comment type="subunit">
    <text evidence="16">Component of the EKC/KEOPS complex composed of at least GON7, TP53RK, TPRKB, OSGEP and LAGE3; the whole complex dimerizes.</text>
</comment>
<dbReference type="CTD" id="136034380"/>
<dbReference type="EC" id="2.7.11.1" evidence="3"/>
<dbReference type="Gene3D" id="3.30.200.20">
    <property type="entry name" value="Phosphorylase Kinase, domain 1"/>
    <property type="match status" value="1"/>
</dbReference>
<dbReference type="EnsemblMetazoa" id="XM_014387425.2">
    <property type="protein sequence ID" value="XP_014242911.1"/>
    <property type="gene ID" value="LOC106662968"/>
</dbReference>
<keyword evidence="11" id="KW-0067">ATP-binding</keyword>
<evidence type="ECO:0000313" key="21">
    <source>
        <dbReference type="EnsemblMetazoa" id="XP_014242911.1"/>
    </source>
</evidence>
<sequence length="213" mass="24187">MANLDGFDLWKQGAEAKMYTGAFLGDEVVVKERFLKKYRHPDLDEALSKERLRNEARGILRCKAAGVKCPTVYYIDLDRRLIYLQKLSGASVKEALDDGTDKALRIAELIGESVGKIHSNNLIHGDLTTSNMILQDDEIYLIDFGLSTVAQSAEDKAVDLYVLERALSSTHELNEQFFMTIIKFYRKANKGSKEVMRKYEEVKARGRKRTMVG</sequence>
<evidence type="ECO:0000256" key="19">
    <source>
        <dbReference type="ARBA" id="ARBA00081359"/>
    </source>
</evidence>
<evidence type="ECO:0000256" key="10">
    <source>
        <dbReference type="ARBA" id="ARBA00022801"/>
    </source>
</evidence>
<dbReference type="GeneID" id="106662968"/>
<dbReference type="Gene3D" id="1.10.510.10">
    <property type="entry name" value="Transferase(Phosphotransferase) domain 1"/>
    <property type="match status" value="1"/>
</dbReference>
<dbReference type="FunFam" id="1.10.510.10:FF:000323">
    <property type="entry name" value="TP53-regulating kinase, putative"/>
    <property type="match status" value="1"/>
</dbReference>
<dbReference type="PROSITE" id="PS00109">
    <property type="entry name" value="PROTEIN_KINASE_TYR"/>
    <property type="match status" value="1"/>
</dbReference>
<keyword evidence="12" id="KW-0539">Nucleus</keyword>
<dbReference type="SUPFAM" id="SSF56112">
    <property type="entry name" value="Protein kinase-like (PK-like)"/>
    <property type="match status" value="1"/>
</dbReference>
<evidence type="ECO:0000256" key="15">
    <source>
        <dbReference type="ARBA" id="ARBA00056624"/>
    </source>
</evidence>
<evidence type="ECO:0000256" key="5">
    <source>
        <dbReference type="ARBA" id="ARBA00022553"/>
    </source>
</evidence>
<proteinExistence type="inferred from homology"/>
<comment type="subcellular location">
    <subcellularLocation>
        <location evidence="1">Nucleus</location>
    </subcellularLocation>
</comment>
<accession>A0A8I6TC64</accession>
<evidence type="ECO:0000256" key="16">
    <source>
        <dbReference type="ARBA" id="ARBA00062157"/>
    </source>
</evidence>
<evidence type="ECO:0000259" key="20">
    <source>
        <dbReference type="PROSITE" id="PS50011"/>
    </source>
</evidence>
<organism evidence="21 22">
    <name type="scientific">Cimex lectularius</name>
    <name type="common">Bed bug</name>
    <name type="synonym">Acanthia lectularia</name>
    <dbReference type="NCBI Taxonomy" id="79782"/>
    <lineage>
        <taxon>Eukaryota</taxon>
        <taxon>Metazoa</taxon>
        <taxon>Ecdysozoa</taxon>
        <taxon>Arthropoda</taxon>
        <taxon>Hexapoda</taxon>
        <taxon>Insecta</taxon>
        <taxon>Pterygota</taxon>
        <taxon>Neoptera</taxon>
        <taxon>Paraneoptera</taxon>
        <taxon>Hemiptera</taxon>
        <taxon>Heteroptera</taxon>
        <taxon>Panheteroptera</taxon>
        <taxon>Cimicomorpha</taxon>
        <taxon>Cimicidae</taxon>
        <taxon>Cimex</taxon>
    </lineage>
</organism>
<protein>
    <recommendedName>
        <fullName evidence="3">non-specific serine/threonine protein kinase</fullName>
        <ecNumber evidence="3">2.7.11.1</ecNumber>
    </recommendedName>
    <alternativeName>
        <fullName evidence="17">Nori-2</fullName>
    </alternativeName>
    <alternativeName>
        <fullName evidence="18">TP53-regulating kinase</fullName>
    </alternativeName>
    <alternativeName>
        <fullName evidence="19">p53-related protein kinase</fullName>
    </alternativeName>
</protein>
<dbReference type="AlphaFoldDB" id="A0A8I6TC64"/>
<dbReference type="GO" id="GO:0005634">
    <property type="term" value="C:nucleus"/>
    <property type="evidence" value="ECO:0007669"/>
    <property type="project" value="UniProtKB-SubCell"/>
</dbReference>
<dbReference type="GO" id="GO:0016787">
    <property type="term" value="F:hydrolase activity"/>
    <property type="evidence" value="ECO:0007669"/>
    <property type="project" value="UniProtKB-KW"/>
</dbReference>
<comment type="catalytic activity">
    <reaction evidence="13">
        <text>L-threonyl-[protein] + ATP = O-phospho-L-threonyl-[protein] + ADP + H(+)</text>
        <dbReference type="Rhea" id="RHEA:46608"/>
        <dbReference type="Rhea" id="RHEA-COMP:11060"/>
        <dbReference type="Rhea" id="RHEA-COMP:11605"/>
        <dbReference type="ChEBI" id="CHEBI:15378"/>
        <dbReference type="ChEBI" id="CHEBI:30013"/>
        <dbReference type="ChEBI" id="CHEBI:30616"/>
        <dbReference type="ChEBI" id="CHEBI:61977"/>
        <dbReference type="ChEBI" id="CHEBI:456216"/>
        <dbReference type="EC" id="2.7.11.1"/>
    </reaction>
</comment>
<dbReference type="InterPro" id="IPR008266">
    <property type="entry name" value="Tyr_kinase_AS"/>
</dbReference>
<dbReference type="Proteomes" id="UP000494040">
    <property type="component" value="Unassembled WGS sequence"/>
</dbReference>
<evidence type="ECO:0000256" key="14">
    <source>
        <dbReference type="ARBA" id="ARBA00048679"/>
    </source>
</evidence>
<keyword evidence="10" id="KW-0378">Hydrolase</keyword>
<dbReference type="RefSeq" id="XP_014242911.1">
    <property type="nucleotide sequence ID" value="XM_014387425.2"/>
</dbReference>
<keyword evidence="4" id="KW-0723">Serine/threonine-protein kinase</keyword>
<keyword evidence="22" id="KW-1185">Reference proteome</keyword>
<keyword evidence="7" id="KW-0819">tRNA processing</keyword>
<evidence type="ECO:0000256" key="11">
    <source>
        <dbReference type="ARBA" id="ARBA00022840"/>
    </source>
</evidence>
<dbReference type="GO" id="GO:0005829">
    <property type="term" value="C:cytosol"/>
    <property type="evidence" value="ECO:0007669"/>
    <property type="project" value="TreeGrafter"/>
</dbReference>
<comment type="function">
    <text evidence="15">Component of the EKC/KEOPS complex that is required for the formation of a threonylcarbamoyl group on adenosine at position 37 (t(6)A37) in tRNAs that read codons beginning with adenine. The complex is probably involved in the transfer of the threonylcarbamoyl moiety of threonylcarbamoyl-AMP (TC-AMP) to the N6 group of A37. TP53RK has ATPase activity in the context of the EKC/KEOPS complex and likely plays a supporting role to the catalytic subunit OSGEP. Atypical protein kinase that phosphorylates 'Ser-15' of p53/TP53 protein and may therefore participate in its activation.</text>
</comment>
<dbReference type="InterPro" id="IPR000719">
    <property type="entry name" value="Prot_kinase_dom"/>
</dbReference>
<dbReference type="Pfam" id="PF01163">
    <property type="entry name" value="RIO1"/>
    <property type="match status" value="1"/>
</dbReference>
<dbReference type="InterPro" id="IPR018934">
    <property type="entry name" value="RIO_dom"/>
</dbReference>
<keyword evidence="5" id="KW-0597">Phosphoprotein</keyword>
<dbReference type="GO" id="GO:0008033">
    <property type="term" value="P:tRNA processing"/>
    <property type="evidence" value="ECO:0007669"/>
    <property type="project" value="UniProtKB-KW"/>
</dbReference>
<comment type="similarity">
    <text evidence="2">Belongs to the protein kinase superfamily. BUD32 family.</text>
</comment>
<keyword evidence="9" id="KW-0418">Kinase</keyword>
<evidence type="ECO:0000256" key="3">
    <source>
        <dbReference type="ARBA" id="ARBA00012513"/>
    </source>
</evidence>
<evidence type="ECO:0000313" key="22">
    <source>
        <dbReference type="Proteomes" id="UP000494040"/>
    </source>
</evidence>
<evidence type="ECO:0000256" key="6">
    <source>
        <dbReference type="ARBA" id="ARBA00022679"/>
    </source>
</evidence>
<dbReference type="GO" id="GO:0000408">
    <property type="term" value="C:EKC/KEOPS complex"/>
    <property type="evidence" value="ECO:0007669"/>
    <property type="project" value="TreeGrafter"/>
</dbReference>
<dbReference type="KEGG" id="clec:106662968"/>
<evidence type="ECO:0000256" key="8">
    <source>
        <dbReference type="ARBA" id="ARBA00022741"/>
    </source>
</evidence>
<evidence type="ECO:0000256" key="18">
    <source>
        <dbReference type="ARBA" id="ARBA00080585"/>
    </source>
</evidence>
<dbReference type="PROSITE" id="PS50011">
    <property type="entry name" value="PROTEIN_KINASE_DOM"/>
    <property type="match status" value="1"/>
</dbReference>
<dbReference type="OMA" id="HKLYMEY"/>
<evidence type="ECO:0000256" key="4">
    <source>
        <dbReference type="ARBA" id="ARBA00022527"/>
    </source>
</evidence>
<keyword evidence="6" id="KW-0808">Transferase</keyword>
<dbReference type="GO" id="GO:0070525">
    <property type="term" value="P:tRNA threonylcarbamoyladenosine metabolic process"/>
    <property type="evidence" value="ECO:0007669"/>
    <property type="project" value="TreeGrafter"/>
</dbReference>
<dbReference type="InterPro" id="IPR011009">
    <property type="entry name" value="Kinase-like_dom_sf"/>
</dbReference>
<keyword evidence="8" id="KW-0547">Nucleotide-binding</keyword>
<dbReference type="OrthoDB" id="3399at2759"/>
<evidence type="ECO:0000256" key="7">
    <source>
        <dbReference type="ARBA" id="ARBA00022694"/>
    </source>
</evidence>
<evidence type="ECO:0000256" key="9">
    <source>
        <dbReference type="ARBA" id="ARBA00022777"/>
    </source>
</evidence>
<evidence type="ECO:0000256" key="17">
    <source>
        <dbReference type="ARBA" id="ARBA00079584"/>
    </source>
</evidence>
<dbReference type="GO" id="GO:0004674">
    <property type="term" value="F:protein serine/threonine kinase activity"/>
    <property type="evidence" value="ECO:0007669"/>
    <property type="project" value="UniProtKB-KW"/>
</dbReference>
<dbReference type="GO" id="GO:0005524">
    <property type="term" value="F:ATP binding"/>
    <property type="evidence" value="ECO:0007669"/>
    <property type="project" value="UniProtKB-KW"/>
</dbReference>
<evidence type="ECO:0000256" key="13">
    <source>
        <dbReference type="ARBA" id="ARBA00047899"/>
    </source>
</evidence>
<evidence type="ECO:0000256" key="1">
    <source>
        <dbReference type="ARBA" id="ARBA00004123"/>
    </source>
</evidence>